<feature type="repeat" description="WD" evidence="3">
    <location>
        <begin position="1320"/>
        <end position="1350"/>
    </location>
</feature>
<dbReference type="OrthoDB" id="674604at2759"/>
<dbReference type="PROSITE" id="PS50082">
    <property type="entry name" value="WD_REPEATS_2"/>
    <property type="match status" value="11"/>
</dbReference>
<evidence type="ECO:0000256" key="4">
    <source>
        <dbReference type="SAM" id="MobiDB-lite"/>
    </source>
</evidence>
<dbReference type="PROSITE" id="PS50837">
    <property type="entry name" value="NACHT"/>
    <property type="match status" value="1"/>
</dbReference>
<dbReference type="InterPro" id="IPR001680">
    <property type="entry name" value="WD40_rpt"/>
</dbReference>
<dbReference type="InterPro" id="IPR007111">
    <property type="entry name" value="NACHT_NTPase"/>
</dbReference>
<dbReference type="SUPFAM" id="SSF50998">
    <property type="entry name" value="Quinoprotein alcohol dehydrogenase-like"/>
    <property type="match status" value="1"/>
</dbReference>
<evidence type="ECO:0000313" key="6">
    <source>
        <dbReference type="EMBL" id="EAU29406.1"/>
    </source>
</evidence>
<dbReference type="SUPFAM" id="SSF82171">
    <property type="entry name" value="DPP6 N-terminal domain-like"/>
    <property type="match status" value="1"/>
</dbReference>
<dbReference type="PROSITE" id="PS00678">
    <property type="entry name" value="WD_REPEATS_1"/>
    <property type="match status" value="2"/>
</dbReference>
<dbReference type="InterPro" id="IPR056884">
    <property type="entry name" value="NPHP3-like_N"/>
</dbReference>
<dbReference type="InterPro" id="IPR019775">
    <property type="entry name" value="WD40_repeat_CS"/>
</dbReference>
<dbReference type="EMBL" id="CH476609">
    <property type="protein sequence ID" value="EAU29406.1"/>
    <property type="molecule type" value="Genomic_DNA"/>
</dbReference>
<feature type="repeat" description="WD" evidence="3">
    <location>
        <begin position="1505"/>
        <end position="1539"/>
    </location>
</feature>
<feature type="repeat" description="WD" evidence="3">
    <location>
        <begin position="1274"/>
        <end position="1315"/>
    </location>
</feature>
<feature type="repeat" description="WD" evidence="3">
    <location>
        <begin position="1183"/>
        <end position="1216"/>
    </location>
</feature>
<evidence type="ECO:0000313" key="7">
    <source>
        <dbReference type="Proteomes" id="UP000007963"/>
    </source>
</evidence>
<dbReference type="InterPro" id="IPR015943">
    <property type="entry name" value="WD40/YVTN_repeat-like_dom_sf"/>
</dbReference>
<accession>Q0C8M7</accession>
<keyword evidence="2" id="KW-0677">Repeat</keyword>
<feature type="repeat" description="WD" evidence="3">
    <location>
        <begin position="1005"/>
        <end position="1046"/>
    </location>
</feature>
<feature type="domain" description="NACHT" evidence="5">
    <location>
        <begin position="478"/>
        <end position="624"/>
    </location>
</feature>
<dbReference type="InterPro" id="IPR031359">
    <property type="entry name" value="NACHT_N"/>
</dbReference>
<dbReference type="SUPFAM" id="SSF52540">
    <property type="entry name" value="P-loop containing nucleoside triphosphate hydrolases"/>
    <property type="match status" value="1"/>
</dbReference>
<proteinExistence type="predicted"/>
<dbReference type="OMA" id="WMLLIQQ"/>
<dbReference type="Pfam" id="PF17100">
    <property type="entry name" value="NACHT_N"/>
    <property type="match status" value="1"/>
</dbReference>
<dbReference type="VEuPathDB" id="FungiDB:ATEG_09957"/>
<reference evidence="7" key="1">
    <citation type="submission" date="2005-09" db="EMBL/GenBank/DDBJ databases">
        <title>Annotation of the Aspergillus terreus NIH2624 genome.</title>
        <authorList>
            <person name="Birren B.W."/>
            <person name="Lander E.S."/>
            <person name="Galagan J.E."/>
            <person name="Nusbaum C."/>
            <person name="Devon K."/>
            <person name="Henn M."/>
            <person name="Ma L.-J."/>
            <person name="Jaffe D.B."/>
            <person name="Butler J."/>
            <person name="Alvarez P."/>
            <person name="Gnerre S."/>
            <person name="Grabherr M."/>
            <person name="Kleber M."/>
            <person name="Mauceli E.W."/>
            <person name="Brockman W."/>
            <person name="Rounsley S."/>
            <person name="Young S.K."/>
            <person name="LaButti K."/>
            <person name="Pushparaj V."/>
            <person name="DeCaprio D."/>
            <person name="Crawford M."/>
            <person name="Koehrsen M."/>
            <person name="Engels R."/>
            <person name="Montgomery P."/>
            <person name="Pearson M."/>
            <person name="Howarth C."/>
            <person name="Larson L."/>
            <person name="Luoma S."/>
            <person name="White J."/>
            <person name="Alvarado L."/>
            <person name="Kodira C.D."/>
            <person name="Zeng Q."/>
            <person name="Oleary S."/>
            <person name="Yandava C."/>
            <person name="Denning D.W."/>
            <person name="Nierman W.C."/>
            <person name="Milne T."/>
            <person name="Madden K."/>
        </authorList>
    </citation>
    <scope>NUCLEOTIDE SEQUENCE [LARGE SCALE GENOMIC DNA]</scope>
    <source>
        <strain evidence="7">NIH 2624 / FGSC A1156</strain>
    </source>
</reference>
<name>Q0C8M7_ASPTN</name>
<dbReference type="Pfam" id="PF24883">
    <property type="entry name" value="NPHP3_N"/>
    <property type="match status" value="1"/>
</dbReference>
<dbReference type="GeneID" id="4319542"/>
<feature type="repeat" description="WD" evidence="3">
    <location>
        <begin position="1140"/>
        <end position="1181"/>
    </location>
</feature>
<evidence type="ECO:0000259" key="5">
    <source>
        <dbReference type="PROSITE" id="PS50837"/>
    </source>
</evidence>
<organism evidence="6 7">
    <name type="scientific">Aspergillus terreus (strain NIH 2624 / FGSC A1156)</name>
    <dbReference type="NCBI Taxonomy" id="341663"/>
    <lineage>
        <taxon>Eukaryota</taxon>
        <taxon>Fungi</taxon>
        <taxon>Dikarya</taxon>
        <taxon>Ascomycota</taxon>
        <taxon>Pezizomycotina</taxon>
        <taxon>Eurotiomycetes</taxon>
        <taxon>Eurotiomycetidae</taxon>
        <taxon>Eurotiales</taxon>
        <taxon>Aspergillaceae</taxon>
        <taxon>Aspergillus</taxon>
        <taxon>Aspergillus subgen. Circumdati</taxon>
    </lineage>
</organism>
<dbReference type="PANTHER" id="PTHR19879:SF9">
    <property type="entry name" value="TRANSCRIPTION INITIATION FACTOR TFIID SUBUNIT 5"/>
    <property type="match status" value="1"/>
</dbReference>
<dbReference type="SMART" id="SM00320">
    <property type="entry name" value="WD40"/>
    <property type="match status" value="13"/>
</dbReference>
<dbReference type="CDD" id="cd00200">
    <property type="entry name" value="WD40"/>
    <property type="match status" value="2"/>
</dbReference>
<dbReference type="PRINTS" id="PR00320">
    <property type="entry name" value="GPROTEINBRPT"/>
</dbReference>
<evidence type="ECO:0000256" key="3">
    <source>
        <dbReference type="PROSITE-ProRule" id="PRU00221"/>
    </source>
</evidence>
<keyword evidence="1 3" id="KW-0853">WD repeat</keyword>
<dbReference type="Pfam" id="PF00400">
    <property type="entry name" value="WD40"/>
    <property type="match status" value="11"/>
</dbReference>
<evidence type="ECO:0000256" key="2">
    <source>
        <dbReference type="ARBA" id="ARBA00022737"/>
    </source>
</evidence>
<dbReference type="InterPro" id="IPR020472">
    <property type="entry name" value="WD40_PAC1"/>
</dbReference>
<protein>
    <recommendedName>
        <fullName evidence="5">NACHT domain-containing protein</fullName>
    </recommendedName>
</protein>
<dbReference type="PANTHER" id="PTHR19879">
    <property type="entry name" value="TRANSCRIPTION INITIATION FACTOR TFIID"/>
    <property type="match status" value="1"/>
</dbReference>
<dbReference type="RefSeq" id="XP_001209259.1">
    <property type="nucleotide sequence ID" value="XM_001209259.1"/>
</dbReference>
<dbReference type="InterPro" id="IPR011047">
    <property type="entry name" value="Quinoprotein_ADH-like_sf"/>
</dbReference>
<dbReference type="PROSITE" id="PS50294">
    <property type="entry name" value="WD_REPEATS_REGION"/>
    <property type="match status" value="10"/>
</dbReference>
<dbReference type="STRING" id="341663.Q0C8M7"/>
<feature type="repeat" description="WD" evidence="3">
    <location>
        <begin position="1413"/>
        <end position="1444"/>
    </location>
</feature>
<dbReference type="Gene3D" id="2.130.10.10">
    <property type="entry name" value="YVTN repeat-like/Quinoprotein amine dehydrogenase"/>
    <property type="match status" value="5"/>
</dbReference>
<dbReference type="eggNOG" id="KOG4155">
    <property type="taxonomic scope" value="Eukaryota"/>
</dbReference>
<feature type="repeat" description="WD" evidence="3">
    <location>
        <begin position="1051"/>
        <end position="1092"/>
    </location>
</feature>
<dbReference type="Gene3D" id="3.40.50.300">
    <property type="entry name" value="P-loop containing nucleotide triphosphate hydrolases"/>
    <property type="match status" value="1"/>
</dbReference>
<dbReference type="Proteomes" id="UP000007963">
    <property type="component" value="Unassembled WGS sequence"/>
</dbReference>
<sequence length="1641" mass="181209">MASPPEPETPQSVRSEKHPARTKFKNFFRCSREKGPGRSSKKGHGGRSNTDGVLSQKNPHRPSDVAAADLNCGPMLRPEASGGEQIDLGTAEAQIGGRLLRDKAFAPQNQIPRPPSEEVLSQELWDDAFESLANNEDTSEFVEAYLHTLLDILEHDSERHTYAAKASGTSAETNAIDVLDHSASGGAGEARILTNHNYRAKRQLYMKELVLTGQAKVAKASEVSKAVGAISEAILFFKPIVDSVINNVPHAAPAALPWAGVCFILQILSNPAKTTKANLMGITHVTTRMDWYYALTGHLLDQDKNEGYFGSTLQQLQQKVLALYKSILLYQIKSVCSYYRHQGLVFLRSLVRLDDWDGDVQEVITAEKALMGDWATYDRLKAQKMTSDLLRVDTDIRDLLGDIRETLWNFTEKQVKHRTEDENFTCVRDLRIVNPQDDMRRIENEKEKVLKEVYEWILEDEEYVKLTNWDESNFQARRLLWVHGPAGTGKTMLLIGIIRELSDQPAIVARTLSYFFCQGTNSDLNNASSIMRSLIWMLVIQQPHLISHLQPDYKASGGTLYTDMNASIALSRAFKAIIKDTRPVYFVVDALDECEQGLDDLLDVISYSLTASSTVRWLVSSRPGVDVGKRLKQMSPNNAPHLAELDVQGQRDCVEKYIDHKLSDLRMVPEIGFSYTDNILAKVGEAVRERGKDQFLWLSLVFNELRRMRGNWAVRSIKNFPSGLELLYDQKMSKIMAANPTLRQRCWDVLMVISLAYNLPLFLSELAQLVPWSNSVDPFTIVRECGSFLTTKDEAINVVHQSAKEYLDEHRQGFHGNIRGHGDILGNSIKAMMDLKRDMYNLGRWDIPSNEINLSEEDPLLSKRYSCVFWLDHLRNAIEEGNETSGPLCHLALSFLKLHFLHWIEALSLLRRIADGISSIKKLLDILRSHFDAYPELVAFLKEAEVFTVYHRSTIERFPLQVYGTAIAFCPTQSEIRKGFWGEKLPYVKNISGIKESWDLYRQVLSGHNGVVSAVAFSPNGKILASGSSDTKVCLWAIDAATASGTPTQTLSGHTDMVKAVAFSPNGQILASASDDQTLRLWTVDSATATIEPKQTIGGHTDLVNAVAFSPDGLLLASASSDKTIRLWYLGSPELTSHMFTGHGGRVNAVTISPDGKQLASASSDKTIALWSLDHPGTANSEFKSLPNEVNAIAFSPNGEMLVSGSSNGELILWSIGPELATTRAVKLLYHSVDSIHAVAFSPDGTKFASASSDATVCLWDVNTSISDTCIARLTGHENCVRSVAFSSDGNIFASASNDATVRLWDIDSATNTGVSHCPETCHKGMVTAVALSPDDRMLASASSDATVRLCSIDPTTGTSIFKQSLYLKSWATTVAFSPDSKLLATGTTWGVVLYEIVPECAEIVSEDWLDPSDSVNAVVWSFNGKMLASASSDQIIYLWNISSSAHGLRILGNESQKLIGHKGSVSTAAFSTDGTILASGSTDTTVRLWSIDASTGAARSRQTLAGHRKSVNALTFSLDNRMLASCSDDGSVRIWNIDPITATGECTRLLRVELPVRSLTFSGDVRYIRTDGGLLSLLESDMPFGHDRSPYVRGEWIIWDGQYLLRLPPGYSATCMCFGDDFLVLGHASGRVTLFQFMPA</sequence>
<feature type="repeat" description="WD" evidence="3">
    <location>
        <begin position="1459"/>
        <end position="1500"/>
    </location>
</feature>
<evidence type="ECO:0000256" key="1">
    <source>
        <dbReference type="ARBA" id="ARBA00022574"/>
    </source>
</evidence>
<dbReference type="HOGENOM" id="CLU_000288_6_16_1"/>
<feature type="region of interest" description="Disordered" evidence="4">
    <location>
        <begin position="1"/>
        <end position="85"/>
    </location>
</feature>
<feature type="repeat" description="WD" evidence="3">
    <location>
        <begin position="1229"/>
        <end position="1264"/>
    </location>
</feature>
<gene>
    <name evidence="6" type="ORF">ATEG_09957</name>
</gene>
<feature type="repeat" description="WD" evidence="3">
    <location>
        <begin position="1097"/>
        <end position="1138"/>
    </location>
</feature>
<dbReference type="InterPro" id="IPR027417">
    <property type="entry name" value="P-loop_NTPase"/>
</dbReference>